<evidence type="ECO:0000256" key="1">
    <source>
        <dbReference type="ARBA" id="ARBA00004187"/>
    </source>
</evidence>
<proteinExistence type="predicted"/>
<dbReference type="GO" id="GO:0016323">
    <property type="term" value="C:basolateral plasma membrane"/>
    <property type="evidence" value="ECO:0007669"/>
    <property type="project" value="UniProtKB-SubCell"/>
</dbReference>
<dbReference type="GO" id="GO:0070374">
    <property type="term" value="P:positive regulation of ERK1 and ERK2 cascade"/>
    <property type="evidence" value="ECO:0007669"/>
    <property type="project" value="TreeGrafter"/>
</dbReference>
<evidence type="ECO:0000313" key="24">
    <source>
        <dbReference type="Proteomes" id="UP000694405"/>
    </source>
</evidence>
<dbReference type="GO" id="GO:0016324">
    <property type="term" value="C:apical plasma membrane"/>
    <property type="evidence" value="ECO:0007669"/>
    <property type="project" value="UniProtKB-SubCell"/>
</dbReference>
<evidence type="ECO:0000256" key="19">
    <source>
        <dbReference type="ARBA" id="ARBA00049003"/>
    </source>
</evidence>
<reference evidence="23" key="1">
    <citation type="submission" date="2020-03" db="EMBL/GenBank/DDBJ databases">
        <title>Melopsittacus undulatus (budgerigar) genome, bMelUnd1, maternal haplotype with Z.</title>
        <authorList>
            <person name="Gedman G."/>
            <person name="Mountcastle J."/>
            <person name="Haase B."/>
            <person name="Formenti G."/>
            <person name="Wright T."/>
            <person name="Apodaca J."/>
            <person name="Pelan S."/>
            <person name="Chow W."/>
            <person name="Rhie A."/>
            <person name="Howe K."/>
            <person name="Fedrigo O."/>
            <person name="Jarvis E.D."/>
        </authorList>
    </citation>
    <scope>NUCLEOTIDE SEQUENCE [LARGE SCALE GENOMIC DNA]</scope>
</reference>
<keyword evidence="9" id="KW-0808">Transferase</keyword>
<evidence type="ECO:0000256" key="10">
    <source>
        <dbReference type="ARBA" id="ARBA00022741"/>
    </source>
</evidence>
<dbReference type="GO" id="GO:0005524">
    <property type="term" value="F:ATP binding"/>
    <property type="evidence" value="ECO:0007669"/>
    <property type="project" value="UniProtKB-UniRule"/>
</dbReference>
<comment type="catalytic activity">
    <reaction evidence="21">
        <text>L-tyrosyl-[protein] + ATP = O-phospho-L-tyrosyl-[protein] + ADP + H(+)</text>
        <dbReference type="Rhea" id="RHEA:10596"/>
        <dbReference type="Rhea" id="RHEA-COMP:10136"/>
        <dbReference type="Rhea" id="RHEA-COMP:20101"/>
        <dbReference type="ChEBI" id="CHEBI:15378"/>
        <dbReference type="ChEBI" id="CHEBI:30616"/>
        <dbReference type="ChEBI" id="CHEBI:46858"/>
        <dbReference type="ChEBI" id="CHEBI:61978"/>
        <dbReference type="ChEBI" id="CHEBI:456216"/>
        <dbReference type="EC" id="2.7.12.1"/>
    </reaction>
</comment>
<evidence type="ECO:0000256" key="9">
    <source>
        <dbReference type="ARBA" id="ARBA00022679"/>
    </source>
</evidence>
<dbReference type="SUPFAM" id="SSF56112">
    <property type="entry name" value="Protein kinase-like (PK-like)"/>
    <property type="match status" value="1"/>
</dbReference>
<dbReference type="Ensembl" id="ENSMUNT00000030469.1">
    <property type="protein sequence ID" value="ENSMUNP00000031725.1"/>
    <property type="gene ID" value="ENSMUNG00000004248.2"/>
</dbReference>
<name>A0A8V5HD36_MELUD</name>
<organism evidence="23 24">
    <name type="scientific">Melopsittacus undulatus</name>
    <name type="common">Budgerigar</name>
    <name type="synonym">Psittacus undulatus</name>
    <dbReference type="NCBI Taxonomy" id="13146"/>
    <lineage>
        <taxon>Eukaryota</taxon>
        <taxon>Metazoa</taxon>
        <taxon>Chordata</taxon>
        <taxon>Craniata</taxon>
        <taxon>Vertebrata</taxon>
        <taxon>Euteleostomi</taxon>
        <taxon>Archelosauria</taxon>
        <taxon>Archosauria</taxon>
        <taxon>Dinosauria</taxon>
        <taxon>Saurischia</taxon>
        <taxon>Theropoda</taxon>
        <taxon>Coelurosauria</taxon>
        <taxon>Aves</taxon>
        <taxon>Neognathae</taxon>
        <taxon>Neoaves</taxon>
        <taxon>Telluraves</taxon>
        <taxon>Australaves</taxon>
        <taxon>Psittaciformes</taxon>
        <taxon>Psittaculidae</taxon>
        <taxon>Melopsittacus</taxon>
    </lineage>
</organism>
<dbReference type="PROSITE" id="PS50011">
    <property type="entry name" value="PROTEIN_KINASE_DOM"/>
    <property type="match status" value="1"/>
</dbReference>
<dbReference type="Proteomes" id="UP000694405">
    <property type="component" value="Chromosome 16"/>
</dbReference>
<evidence type="ECO:0000256" key="20">
    <source>
        <dbReference type="ARBA" id="ARBA00049308"/>
    </source>
</evidence>
<evidence type="ECO:0000256" key="3">
    <source>
        <dbReference type="ARBA" id="ARBA00004282"/>
    </source>
</evidence>
<accession>A0A8V5HD36</accession>
<evidence type="ECO:0000256" key="5">
    <source>
        <dbReference type="ARBA" id="ARBA00013203"/>
    </source>
</evidence>
<comment type="subcellular location">
    <subcellularLocation>
        <location evidence="2">Apical cell membrane</location>
    </subcellularLocation>
    <subcellularLocation>
        <location evidence="1">Basolateral cell membrane</location>
    </subcellularLocation>
    <subcellularLocation>
        <location evidence="3">Cell junction</location>
    </subcellularLocation>
    <subcellularLocation>
        <location evidence="4">Cytoplasm</location>
    </subcellularLocation>
</comment>
<dbReference type="InterPro" id="IPR008271">
    <property type="entry name" value="Ser/Thr_kinase_AS"/>
</dbReference>
<dbReference type="GO" id="GO:0070161">
    <property type="term" value="C:anchoring junction"/>
    <property type="evidence" value="ECO:0007669"/>
    <property type="project" value="UniProtKB-SubCell"/>
</dbReference>
<protein>
    <recommendedName>
        <fullName evidence="16">Dual serine/threonine and tyrosine protein kinase</fullName>
        <ecNumber evidence="5">2.7.12.1</ecNumber>
    </recommendedName>
    <alternativeName>
        <fullName evidence="18">Dusty protein kinase</fullName>
    </alternativeName>
    <alternativeName>
        <fullName evidence="17">Receptor-interacting serine/threonine-protein kinase 5</fullName>
    </alternativeName>
</protein>
<dbReference type="PANTHER" id="PTHR46392">
    <property type="entry name" value="DUAL SERINE/THREONINE AND TYROSINE PROTEIN KINASE"/>
    <property type="match status" value="1"/>
</dbReference>
<reference evidence="23" key="3">
    <citation type="submission" date="2025-09" db="UniProtKB">
        <authorList>
            <consortium name="Ensembl"/>
        </authorList>
    </citation>
    <scope>IDENTIFICATION</scope>
</reference>
<dbReference type="AlphaFoldDB" id="A0A8V5HD36"/>
<dbReference type="PANTHER" id="PTHR46392:SF1">
    <property type="entry name" value="DUAL SERINE_THREONINE AND TYROSINE PROTEIN KINASE"/>
    <property type="match status" value="1"/>
</dbReference>
<dbReference type="SMART" id="SM00220">
    <property type="entry name" value="S_TKc"/>
    <property type="match status" value="1"/>
</dbReference>
<keyword evidence="15" id="KW-0829">Tyrosine-protein kinase</keyword>
<dbReference type="FunFam" id="1.10.510.10:FF:000244">
    <property type="entry name" value="Dual serine/threonine and tyrosine protein kinase"/>
    <property type="match status" value="1"/>
</dbReference>
<evidence type="ECO:0000256" key="13">
    <source>
        <dbReference type="ARBA" id="ARBA00022949"/>
    </source>
</evidence>
<dbReference type="PROSITE" id="PS00107">
    <property type="entry name" value="PROTEIN_KINASE_ATP"/>
    <property type="match status" value="1"/>
</dbReference>
<sequence length="906" mass="102402">MEGEGAPLWRGPGGVIRDLCRSFGHYNRHLARLQHNLRETKKFFRDVKYSQGHPFPSAALGDGLPAGDGAPQDGQSFIAFPCHEEEQLQRTVSWHPCLLILGQNCNAKCQVLNILLGEKLLPTTKITNEDNCKRRRIRFTHGTQTRISLALPGQYELVQTMAAHRGHWDTIPEEDLEIHGDSEDPAHQIAELEVMLPYSLLKEVDIVVAPCRGFQTAEATLGEYVNQVLPVVVFAISEAELSSSDENELRQIKEKFSLPIFFFRVPEVGADLISPRKTEQEKSSLYCQLMDLEYLSSTHCSCGAPGADADAQSMLVEQLEKLRLLSTFSRQVLQKHLVEAATSLNEVHCRCLNIFINQAFDMQRDLQITPKRLEYTRKKENELYESLMNIANRKQEEMKDMIIETLSNMKEELLEDAANMEFKDIIIPENGEPVSSKDIKCCIKQIQELIISRLNQAVANKLISSVDYLRESFVGTLERCLKSLEESWEVSVHPARSWEKSKDVSLHITSNYLKQILNAAYHVEVTFHSGSTVTRMLWEQIKQIIQRITWVSPPAITSDWKRKVAQDAIESLSASKLAKSICSQFRTRLNSSHEAFAASLRQVSPPSDTWLNGAAAGLLTEWMLCLPGKPKLGRELGRGQYGVVYLCDSWGGHFPCALKSVVPPDEKHWNDLALEFHYMRSLQTHERLVHLHGSVIDYGYGGGSSIAVLLIMERLHRDLYTGLKVTTISVGRIIALDVVEGIRYLHSQGLVHRDIKLKNVLLDKKNRAKITDLGFCKPEAMMSGSIVGTPIHMAPELFTGKYDNSVDVYAFGILFWYICSGHVKLPEAFERCASKDHLWNNVRRGVRPERLPVFDEECWQLMEACWDGDSSQRPLLGIVQPMLQGIMDRLCKSSSEHPNKGLDDST</sequence>
<dbReference type="GO" id="GO:0004713">
    <property type="term" value="F:protein tyrosine kinase activity"/>
    <property type="evidence" value="ECO:0007669"/>
    <property type="project" value="UniProtKB-KW"/>
</dbReference>
<keyword evidence="8" id="KW-0723">Serine/threonine-protein kinase</keyword>
<dbReference type="GO" id="GO:0004712">
    <property type="term" value="F:protein serine/threonine/tyrosine kinase activity"/>
    <property type="evidence" value="ECO:0007669"/>
    <property type="project" value="UniProtKB-EC"/>
</dbReference>
<evidence type="ECO:0000256" key="14">
    <source>
        <dbReference type="ARBA" id="ARBA00023136"/>
    </source>
</evidence>
<dbReference type="EC" id="2.7.12.1" evidence="5"/>
<dbReference type="GO" id="GO:0043066">
    <property type="term" value="P:negative regulation of apoptotic process"/>
    <property type="evidence" value="ECO:0007669"/>
    <property type="project" value="TreeGrafter"/>
</dbReference>
<evidence type="ECO:0000256" key="7">
    <source>
        <dbReference type="ARBA" id="ARBA00022490"/>
    </source>
</evidence>
<keyword evidence="12" id="KW-0067">ATP-binding</keyword>
<evidence type="ECO:0000256" key="8">
    <source>
        <dbReference type="ARBA" id="ARBA00022527"/>
    </source>
</evidence>
<evidence type="ECO:0000256" key="6">
    <source>
        <dbReference type="ARBA" id="ARBA00022475"/>
    </source>
</evidence>
<dbReference type="Pfam" id="PF00069">
    <property type="entry name" value="Pkinase"/>
    <property type="match status" value="1"/>
</dbReference>
<dbReference type="InterPro" id="IPR017441">
    <property type="entry name" value="Protein_kinase_ATP_BS"/>
</dbReference>
<evidence type="ECO:0000256" key="2">
    <source>
        <dbReference type="ARBA" id="ARBA00004221"/>
    </source>
</evidence>
<feature type="domain" description="Protein kinase" evidence="22">
    <location>
        <begin position="630"/>
        <end position="883"/>
    </location>
</feature>
<dbReference type="GO" id="GO:0005737">
    <property type="term" value="C:cytoplasm"/>
    <property type="evidence" value="ECO:0007669"/>
    <property type="project" value="UniProtKB-SubCell"/>
</dbReference>
<dbReference type="CDD" id="cd13975">
    <property type="entry name" value="PKc_Dusty"/>
    <property type="match status" value="1"/>
</dbReference>
<evidence type="ECO:0000256" key="21">
    <source>
        <dbReference type="ARBA" id="ARBA00051680"/>
    </source>
</evidence>
<keyword evidence="13" id="KW-0965">Cell junction</keyword>
<evidence type="ECO:0000256" key="11">
    <source>
        <dbReference type="ARBA" id="ARBA00022777"/>
    </source>
</evidence>
<keyword evidence="14" id="KW-0472">Membrane</keyword>
<evidence type="ECO:0000256" key="18">
    <source>
        <dbReference type="ARBA" id="ARBA00042638"/>
    </source>
</evidence>
<comment type="catalytic activity">
    <reaction evidence="19">
        <text>L-seryl-[protein] + ATP = O-phospho-L-seryl-[protein] + ADP + H(+)</text>
        <dbReference type="Rhea" id="RHEA:17989"/>
        <dbReference type="Rhea" id="RHEA-COMP:9863"/>
        <dbReference type="Rhea" id="RHEA-COMP:11604"/>
        <dbReference type="ChEBI" id="CHEBI:15378"/>
        <dbReference type="ChEBI" id="CHEBI:29999"/>
        <dbReference type="ChEBI" id="CHEBI:30616"/>
        <dbReference type="ChEBI" id="CHEBI:83421"/>
        <dbReference type="ChEBI" id="CHEBI:456216"/>
        <dbReference type="EC" id="2.7.12.1"/>
    </reaction>
</comment>
<evidence type="ECO:0000259" key="22">
    <source>
        <dbReference type="PROSITE" id="PS50011"/>
    </source>
</evidence>
<dbReference type="PROSITE" id="PS00108">
    <property type="entry name" value="PROTEIN_KINASE_ST"/>
    <property type="match status" value="1"/>
</dbReference>
<dbReference type="Gene3D" id="1.10.510.10">
    <property type="entry name" value="Transferase(Phosphotransferase) domain 1"/>
    <property type="match status" value="1"/>
</dbReference>
<dbReference type="InterPro" id="IPR011009">
    <property type="entry name" value="Kinase-like_dom_sf"/>
</dbReference>
<evidence type="ECO:0000256" key="4">
    <source>
        <dbReference type="ARBA" id="ARBA00004496"/>
    </source>
</evidence>
<dbReference type="GO" id="GO:0004674">
    <property type="term" value="F:protein serine/threonine kinase activity"/>
    <property type="evidence" value="ECO:0007669"/>
    <property type="project" value="UniProtKB-KW"/>
</dbReference>
<evidence type="ECO:0000256" key="12">
    <source>
        <dbReference type="ARBA" id="ARBA00022840"/>
    </source>
</evidence>
<gene>
    <name evidence="23" type="primary">LOC101868286</name>
</gene>
<dbReference type="GO" id="GO:0044344">
    <property type="term" value="P:cellular response to fibroblast growth factor stimulus"/>
    <property type="evidence" value="ECO:0007669"/>
    <property type="project" value="TreeGrafter"/>
</dbReference>
<keyword evidence="7" id="KW-0963">Cytoplasm</keyword>
<dbReference type="InterPro" id="IPR051302">
    <property type="entry name" value="Dual_SerThr-Tyr_Kinase"/>
</dbReference>
<keyword evidence="11" id="KW-0418">Kinase</keyword>
<dbReference type="GO" id="GO:0045743">
    <property type="term" value="P:positive regulation of fibroblast growth factor receptor signaling pathway"/>
    <property type="evidence" value="ECO:0007669"/>
    <property type="project" value="TreeGrafter"/>
</dbReference>
<comment type="catalytic activity">
    <reaction evidence="20">
        <text>L-threonyl-[protein] + ATP = O-phospho-L-threonyl-[protein] + ADP + H(+)</text>
        <dbReference type="Rhea" id="RHEA:46608"/>
        <dbReference type="Rhea" id="RHEA-COMP:11060"/>
        <dbReference type="Rhea" id="RHEA-COMP:11605"/>
        <dbReference type="ChEBI" id="CHEBI:15378"/>
        <dbReference type="ChEBI" id="CHEBI:30013"/>
        <dbReference type="ChEBI" id="CHEBI:30616"/>
        <dbReference type="ChEBI" id="CHEBI:61977"/>
        <dbReference type="ChEBI" id="CHEBI:456216"/>
        <dbReference type="EC" id="2.7.12.1"/>
    </reaction>
</comment>
<reference evidence="23" key="2">
    <citation type="submission" date="2025-08" db="UniProtKB">
        <authorList>
            <consortium name="Ensembl"/>
        </authorList>
    </citation>
    <scope>IDENTIFICATION</scope>
</reference>
<keyword evidence="24" id="KW-1185">Reference proteome</keyword>
<keyword evidence="6" id="KW-1003">Cell membrane</keyword>
<evidence type="ECO:0000256" key="16">
    <source>
        <dbReference type="ARBA" id="ARBA00040421"/>
    </source>
</evidence>
<evidence type="ECO:0000313" key="23">
    <source>
        <dbReference type="Ensembl" id="ENSMUNP00000031725.1"/>
    </source>
</evidence>
<evidence type="ECO:0000256" key="15">
    <source>
        <dbReference type="ARBA" id="ARBA00023137"/>
    </source>
</evidence>
<dbReference type="InterPro" id="IPR000719">
    <property type="entry name" value="Prot_kinase_dom"/>
</dbReference>
<keyword evidence="10" id="KW-0547">Nucleotide-binding</keyword>
<evidence type="ECO:0000256" key="17">
    <source>
        <dbReference type="ARBA" id="ARBA00041268"/>
    </source>
</evidence>